<reference evidence="2 3" key="1">
    <citation type="journal article" date="2020" name="Antonie Van Leeuwenhoek">
        <title>Rhodopirellula heiligendammensis sp. nov., Rhodopirellula pilleata sp. nov., and Rhodopirellula solitaria sp. nov. isolated from natural or artificial marine surfaces in Northern Germany and California, USA, and emended description of the genus Rhodopirellula.</title>
        <authorList>
            <person name="Kallscheuer N."/>
            <person name="Wiegand S."/>
            <person name="Jogler M."/>
            <person name="Boedeker C."/>
            <person name="Peeters S.H."/>
            <person name="Rast P."/>
            <person name="Heuer A."/>
            <person name="Jetten M.S.M."/>
            <person name="Rohde M."/>
            <person name="Jogler C."/>
        </authorList>
    </citation>
    <scope>NUCLEOTIDE SEQUENCE [LARGE SCALE GENOMIC DNA]</scope>
    <source>
        <strain evidence="2 3">Poly21</strain>
    </source>
</reference>
<protein>
    <submittedName>
        <fullName evidence="2">Uncharacterized protein</fullName>
    </submittedName>
</protein>
<dbReference type="EMBL" id="SJPU01000001">
    <property type="protein sequence ID" value="TWU19574.1"/>
    <property type="molecule type" value="Genomic_DNA"/>
</dbReference>
<dbReference type="Proteomes" id="UP000319908">
    <property type="component" value="Unassembled WGS sequence"/>
</dbReference>
<proteinExistence type="predicted"/>
<organism evidence="2 3">
    <name type="scientific">Allorhodopirellula heiligendammensis</name>
    <dbReference type="NCBI Taxonomy" id="2714739"/>
    <lineage>
        <taxon>Bacteria</taxon>
        <taxon>Pseudomonadati</taxon>
        <taxon>Planctomycetota</taxon>
        <taxon>Planctomycetia</taxon>
        <taxon>Pirellulales</taxon>
        <taxon>Pirellulaceae</taxon>
        <taxon>Allorhodopirellula</taxon>
    </lineage>
</organism>
<evidence type="ECO:0000313" key="3">
    <source>
        <dbReference type="Proteomes" id="UP000319908"/>
    </source>
</evidence>
<evidence type="ECO:0000256" key="1">
    <source>
        <dbReference type="SAM" id="Phobius"/>
    </source>
</evidence>
<evidence type="ECO:0000313" key="2">
    <source>
        <dbReference type="EMBL" id="TWU19574.1"/>
    </source>
</evidence>
<dbReference type="AlphaFoldDB" id="A0A5C6C8D1"/>
<comment type="caution">
    <text evidence="2">The sequence shown here is derived from an EMBL/GenBank/DDBJ whole genome shotgun (WGS) entry which is preliminary data.</text>
</comment>
<name>A0A5C6C8D1_9BACT</name>
<gene>
    <name evidence="2" type="ORF">Poly21_17480</name>
</gene>
<feature type="transmembrane region" description="Helical" evidence="1">
    <location>
        <begin position="59"/>
        <end position="79"/>
    </location>
</feature>
<keyword evidence="1" id="KW-0472">Membrane</keyword>
<keyword evidence="1" id="KW-1133">Transmembrane helix</keyword>
<keyword evidence="3" id="KW-1185">Reference proteome</keyword>
<accession>A0A5C6C8D1</accession>
<sequence length="95" mass="10742">MTLPPKVERPDFERFEKGIYDPGRIGLGLSRLPPYHVTTIMFGLVSAFAISPWSELHGWMAFTQSFAVMILAFIHSIVVNNTNVKTTHQTRDDPP</sequence>
<feature type="transmembrane region" description="Helical" evidence="1">
    <location>
        <begin position="34"/>
        <end position="53"/>
    </location>
</feature>
<keyword evidence="1" id="KW-0812">Transmembrane</keyword>